<evidence type="ECO:0000259" key="7">
    <source>
        <dbReference type="PROSITE" id="PS50811"/>
    </source>
</evidence>
<proteinExistence type="predicted"/>
<protein>
    <recommendedName>
        <fullName evidence="7">WRKY domain-containing protein</fullName>
    </recommendedName>
</protein>
<comment type="caution">
    <text evidence="8">The sequence shown here is derived from an EMBL/GenBank/DDBJ whole genome shotgun (WGS) entry which is preliminary data.</text>
</comment>
<dbReference type="SUPFAM" id="SSF118290">
    <property type="entry name" value="WRKY DNA-binding domain"/>
    <property type="match status" value="1"/>
</dbReference>
<dbReference type="AlphaFoldDB" id="A0A822YND3"/>
<dbReference type="PANTHER" id="PTHR31221">
    <property type="entry name" value="WRKY TRANSCRIPTION FACTOR PROTEIN 1-RELATED"/>
    <property type="match status" value="1"/>
</dbReference>
<evidence type="ECO:0000256" key="2">
    <source>
        <dbReference type="ARBA" id="ARBA00023015"/>
    </source>
</evidence>
<name>A0A822YND3_NELNU</name>
<reference evidence="8 9" key="1">
    <citation type="journal article" date="2020" name="Mol. Biol. Evol.">
        <title>Distinct Expression and Methylation Patterns for Genes with Different Fates following a Single Whole-Genome Duplication in Flowering Plants.</title>
        <authorList>
            <person name="Shi T."/>
            <person name="Rahmani R.S."/>
            <person name="Gugger P.F."/>
            <person name="Wang M."/>
            <person name="Li H."/>
            <person name="Zhang Y."/>
            <person name="Li Z."/>
            <person name="Wang Q."/>
            <person name="Van de Peer Y."/>
            <person name="Marchal K."/>
            <person name="Chen J."/>
        </authorList>
    </citation>
    <scope>NUCLEOTIDE SEQUENCE [LARGE SCALE GENOMIC DNA]</scope>
    <source>
        <tissue evidence="8">Leaf</tissue>
    </source>
</reference>
<dbReference type="InterPro" id="IPR044810">
    <property type="entry name" value="WRKY_plant"/>
</dbReference>
<keyword evidence="3" id="KW-0238">DNA-binding</keyword>
<evidence type="ECO:0000313" key="9">
    <source>
        <dbReference type="Proteomes" id="UP000607653"/>
    </source>
</evidence>
<evidence type="ECO:0000256" key="1">
    <source>
        <dbReference type="ARBA" id="ARBA00004123"/>
    </source>
</evidence>
<evidence type="ECO:0000313" key="8">
    <source>
        <dbReference type="EMBL" id="DAD33091.1"/>
    </source>
</evidence>
<dbReference type="GO" id="GO:0005634">
    <property type="term" value="C:nucleus"/>
    <property type="evidence" value="ECO:0007669"/>
    <property type="project" value="UniProtKB-SubCell"/>
</dbReference>
<dbReference type="InterPro" id="IPR036576">
    <property type="entry name" value="WRKY_dom_sf"/>
</dbReference>
<organism evidence="8 9">
    <name type="scientific">Nelumbo nucifera</name>
    <name type="common">Sacred lotus</name>
    <dbReference type="NCBI Taxonomy" id="4432"/>
    <lineage>
        <taxon>Eukaryota</taxon>
        <taxon>Viridiplantae</taxon>
        <taxon>Streptophyta</taxon>
        <taxon>Embryophyta</taxon>
        <taxon>Tracheophyta</taxon>
        <taxon>Spermatophyta</taxon>
        <taxon>Magnoliopsida</taxon>
        <taxon>Proteales</taxon>
        <taxon>Nelumbonaceae</taxon>
        <taxon>Nelumbo</taxon>
    </lineage>
</organism>
<sequence>MEKKETTMETDNSIGATTFSDQIPTTFSLSSIFDMSCEGEKGSLGIMDLLGIQDFTPSIFDLLQQPSTLLPPSPPPPLPPTSSLPESSEVLNLPATPNSSSISSSSTEAANDEQTKAVEEEEQEKTKKQSYYRCTSATCGVKKRVERSSDDPSIVVTTYEGQHTHPSPVMPRGSSTGISSDSGSYGAAFAMPMQLTQSHFQQQQQQQQPHFHNLPPLNFNSNISSSPTFVQERRFCTSAASFLRDHGLLQDVVPSDMMIKKE</sequence>
<feature type="compositionally biased region" description="Pro residues" evidence="6">
    <location>
        <begin position="69"/>
        <end position="82"/>
    </location>
</feature>
<dbReference type="GO" id="GO:0043565">
    <property type="term" value="F:sequence-specific DNA binding"/>
    <property type="evidence" value="ECO:0007669"/>
    <property type="project" value="InterPro"/>
</dbReference>
<keyword evidence="5" id="KW-0539">Nucleus</keyword>
<evidence type="ECO:0000256" key="6">
    <source>
        <dbReference type="SAM" id="MobiDB-lite"/>
    </source>
</evidence>
<dbReference type="InterPro" id="IPR003657">
    <property type="entry name" value="WRKY_dom"/>
</dbReference>
<evidence type="ECO:0000256" key="5">
    <source>
        <dbReference type="ARBA" id="ARBA00023242"/>
    </source>
</evidence>
<feature type="region of interest" description="Disordered" evidence="6">
    <location>
        <begin position="161"/>
        <end position="181"/>
    </location>
</feature>
<dbReference type="EMBL" id="DUZY01000003">
    <property type="protein sequence ID" value="DAD33091.1"/>
    <property type="molecule type" value="Genomic_DNA"/>
</dbReference>
<keyword evidence="2" id="KW-0805">Transcription regulation</keyword>
<feature type="region of interest" description="Disordered" evidence="6">
    <location>
        <begin position="66"/>
        <end position="131"/>
    </location>
</feature>
<accession>A0A822YND3</accession>
<dbReference type="GO" id="GO:0003700">
    <property type="term" value="F:DNA-binding transcription factor activity"/>
    <property type="evidence" value="ECO:0007669"/>
    <property type="project" value="InterPro"/>
</dbReference>
<dbReference type="Proteomes" id="UP000607653">
    <property type="component" value="Unassembled WGS sequence"/>
</dbReference>
<feature type="domain" description="WRKY" evidence="7">
    <location>
        <begin position="129"/>
        <end position="168"/>
    </location>
</feature>
<evidence type="ECO:0000256" key="3">
    <source>
        <dbReference type="ARBA" id="ARBA00023125"/>
    </source>
</evidence>
<dbReference type="PROSITE" id="PS50811">
    <property type="entry name" value="WRKY"/>
    <property type="match status" value="1"/>
</dbReference>
<comment type="subcellular location">
    <subcellularLocation>
        <location evidence="1">Nucleus</location>
    </subcellularLocation>
</comment>
<dbReference type="PANTHER" id="PTHR31221:SF378">
    <property type="entry name" value="WRKY TRANSCRIPTION FACTOR 23-RELATED"/>
    <property type="match status" value="1"/>
</dbReference>
<dbReference type="Pfam" id="PF03106">
    <property type="entry name" value="WRKY"/>
    <property type="match status" value="1"/>
</dbReference>
<keyword evidence="4" id="KW-0804">Transcription</keyword>
<dbReference type="SMART" id="SM00774">
    <property type="entry name" value="WRKY"/>
    <property type="match status" value="1"/>
</dbReference>
<evidence type="ECO:0000256" key="4">
    <source>
        <dbReference type="ARBA" id="ARBA00023163"/>
    </source>
</evidence>
<keyword evidence="9" id="KW-1185">Reference proteome</keyword>
<dbReference type="Gene3D" id="2.20.25.80">
    <property type="entry name" value="WRKY domain"/>
    <property type="match status" value="1"/>
</dbReference>
<gene>
    <name evidence="8" type="ORF">HUJ06_011942</name>
</gene>